<evidence type="ECO:0000256" key="5">
    <source>
        <dbReference type="SAM" id="MobiDB-lite"/>
    </source>
</evidence>
<proteinExistence type="predicted"/>
<evidence type="ECO:0000256" key="1">
    <source>
        <dbReference type="ARBA" id="ARBA00004141"/>
    </source>
</evidence>
<evidence type="ECO:0000256" key="6">
    <source>
        <dbReference type="SAM" id="Phobius"/>
    </source>
</evidence>
<evidence type="ECO:0000313" key="7">
    <source>
        <dbReference type="EMBL" id="PTQ41235.1"/>
    </source>
</evidence>
<dbReference type="Gramene" id="Mp6g02500.1">
    <property type="protein sequence ID" value="Mp6g02500.1.cds"/>
    <property type="gene ID" value="Mp6g02500"/>
</dbReference>
<evidence type="ECO:0000256" key="2">
    <source>
        <dbReference type="ARBA" id="ARBA00022692"/>
    </source>
</evidence>
<dbReference type="AlphaFoldDB" id="A0A2R6X554"/>
<evidence type="ECO:0000256" key="4">
    <source>
        <dbReference type="ARBA" id="ARBA00023136"/>
    </source>
</evidence>
<name>A0A2R6X554_MARPO</name>
<evidence type="ECO:0000256" key="3">
    <source>
        <dbReference type="ARBA" id="ARBA00022989"/>
    </source>
</evidence>
<feature type="compositionally biased region" description="Polar residues" evidence="5">
    <location>
        <begin position="77"/>
        <end position="100"/>
    </location>
</feature>
<reference evidence="8" key="1">
    <citation type="journal article" date="2017" name="Cell">
        <title>Insights into land plant evolution garnered from the Marchantia polymorpha genome.</title>
        <authorList>
            <person name="Bowman J.L."/>
            <person name="Kohchi T."/>
            <person name="Yamato K.T."/>
            <person name="Jenkins J."/>
            <person name="Shu S."/>
            <person name="Ishizaki K."/>
            <person name="Yamaoka S."/>
            <person name="Nishihama R."/>
            <person name="Nakamura Y."/>
            <person name="Berger F."/>
            <person name="Adam C."/>
            <person name="Aki S.S."/>
            <person name="Althoff F."/>
            <person name="Araki T."/>
            <person name="Arteaga-Vazquez M.A."/>
            <person name="Balasubrmanian S."/>
            <person name="Barry K."/>
            <person name="Bauer D."/>
            <person name="Boehm C.R."/>
            <person name="Briginshaw L."/>
            <person name="Caballero-Perez J."/>
            <person name="Catarino B."/>
            <person name="Chen F."/>
            <person name="Chiyoda S."/>
            <person name="Chovatia M."/>
            <person name="Davies K.M."/>
            <person name="Delmans M."/>
            <person name="Demura T."/>
            <person name="Dierschke T."/>
            <person name="Dolan L."/>
            <person name="Dorantes-Acosta A.E."/>
            <person name="Eklund D.M."/>
            <person name="Florent S.N."/>
            <person name="Flores-Sandoval E."/>
            <person name="Fujiyama A."/>
            <person name="Fukuzawa H."/>
            <person name="Galik B."/>
            <person name="Grimanelli D."/>
            <person name="Grimwood J."/>
            <person name="Grossniklaus U."/>
            <person name="Hamada T."/>
            <person name="Haseloff J."/>
            <person name="Hetherington A.J."/>
            <person name="Higo A."/>
            <person name="Hirakawa Y."/>
            <person name="Hundley H.N."/>
            <person name="Ikeda Y."/>
            <person name="Inoue K."/>
            <person name="Inoue S.I."/>
            <person name="Ishida S."/>
            <person name="Jia Q."/>
            <person name="Kakita M."/>
            <person name="Kanazawa T."/>
            <person name="Kawai Y."/>
            <person name="Kawashima T."/>
            <person name="Kennedy M."/>
            <person name="Kinose K."/>
            <person name="Kinoshita T."/>
            <person name="Kohara Y."/>
            <person name="Koide E."/>
            <person name="Komatsu K."/>
            <person name="Kopischke S."/>
            <person name="Kubo M."/>
            <person name="Kyozuka J."/>
            <person name="Lagercrantz U."/>
            <person name="Lin S.S."/>
            <person name="Lindquist E."/>
            <person name="Lipzen A.M."/>
            <person name="Lu C.W."/>
            <person name="De Luna E."/>
            <person name="Martienssen R.A."/>
            <person name="Minamino N."/>
            <person name="Mizutani M."/>
            <person name="Mizutani M."/>
            <person name="Mochizuki N."/>
            <person name="Monte I."/>
            <person name="Mosher R."/>
            <person name="Nagasaki H."/>
            <person name="Nakagami H."/>
            <person name="Naramoto S."/>
            <person name="Nishitani K."/>
            <person name="Ohtani M."/>
            <person name="Okamoto T."/>
            <person name="Okumura M."/>
            <person name="Phillips J."/>
            <person name="Pollak B."/>
            <person name="Reinders A."/>
            <person name="Rovekamp M."/>
            <person name="Sano R."/>
            <person name="Sawa S."/>
            <person name="Schmid M.W."/>
            <person name="Shirakawa M."/>
            <person name="Solano R."/>
            <person name="Spunde A."/>
            <person name="Suetsugu N."/>
            <person name="Sugano S."/>
            <person name="Sugiyama A."/>
            <person name="Sun R."/>
            <person name="Suzuki Y."/>
            <person name="Takenaka M."/>
            <person name="Takezawa D."/>
            <person name="Tomogane H."/>
            <person name="Tsuzuki M."/>
            <person name="Ueda T."/>
            <person name="Umeda M."/>
            <person name="Ward J.M."/>
            <person name="Watanabe Y."/>
            <person name="Yazaki K."/>
            <person name="Yokoyama R."/>
            <person name="Yoshitake Y."/>
            <person name="Yotsui I."/>
            <person name="Zachgo S."/>
            <person name="Schmutz J."/>
        </authorList>
    </citation>
    <scope>NUCLEOTIDE SEQUENCE [LARGE SCALE GENOMIC DNA]</scope>
    <source>
        <strain evidence="8">Tak-1</strain>
    </source>
</reference>
<keyword evidence="4 6" id="KW-0472">Membrane</keyword>
<dbReference type="GO" id="GO:0016020">
    <property type="term" value="C:membrane"/>
    <property type="evidence" value="ECO:0007669"/>
    <property type="project" value="UniProtKB-SubCell"/>
</dbReference>
<dbReference type="PANTHER" id="PTHR11132">
    <property type="entry name" value="SOLUTE CARRIER FAMILY 35"/>
    <property type="match status" value="1"/>
</dbReference>
<dbReference type="EMBL" id="KZ772707">
    <property type="protein sequence ID" value="PTQ41235.1"/>
    <property type="molecule type" value="Genomic_DNA"/>
</dbReference>
<gene>
    <name evidence="7" type="ORF">MARPO_0035s0035</name>
</gene>
<evidence type="ECO:0008006" key="9">
    <source>
        <dbReference type="Google" id="ProtNLM"/>
    </source>
</evidence>
<organism evidence="7 8">
    <name type="scientific">Marchantia polymorpha</name>
    <name type="common">Common liverwort</name>
    <name type="synonym">Marchantia aquatica</name>
    <dbReference type="NCBI Taxonomy" id="3197"/>
    <lineage>
        <taxon>Eukaryota</taxon>
        <taxon>Viridiplantae</taxon>
        <taxon>Streptophyta</taxon>
        <taxon>Embryophyta</taxon>
        <taxon>Marchantiophyta</taxon>
        <taxon>Marchantiopsida</taxon>
        <taxon>Marchantiidae</taxon>
        <taxon>Marchantiales</taxon>
        <taxon>Marchantiaceae</taxon>
        <taxon>Marchantia</taxon>
    </lineage>
</organism>
<dbReference type="InterPro" id="IPR050186">
    <property type="entry name" value="TPT_transporter"/>
</dbReference>
<dbReference type="OrthoDB" id="10526166at2759"/>
<comment type="subcellular location">
    <subcellularLocation>
        <location evidence="1">Membrane</location>
        <topology evidence="1">Multi-pass membrane protein</topology>
    </subcellularLocation>
</comment>
<feature type="transmembrane region" description="Helical" evidence="6">
    <location>
        <begin position="6"/>
        <end position="27"/>
    </location>
</feature>
<feature type="transmembrane region" description="Helical" evidence="6">
    <location>
        <begin position="567"/>
        <end position="585"/>
    </location>
</feature>
<feature type="transmembrane region" description="Helical" evidence="6">
    <location>
        <begin position="255"/>
        <end position="276"/>
    </location>
</feature>
<evidence type="ECO:0000313" key="8">
    <source>
        <dbReference type="Proteomes" id="UP000244005"/>
    </source>
</evidence>
<feature type="compositionally biased region" description="Basic and acidic residues" evidence="5">
    <location>
        <begin position="101"/>
        <end position="118"/>
    </location>
</feature>
<keyword evidence="2 6" id="KW-0812">Transmembrane</keyword>
<accession>A0A2R6X554</accession>
<keyword evidence="3 6" id="KW-1133">Transmembrane helix</keyword>
<feature type="region of interest" description="Disordered" evidence="5">
    <location>
        <begin position="77"/>
        <end position="128"/>
    </location>
</feature>
<protein>
    <recommendedName>
        <fullName evidence="9">Sugar phosphate transporter domain-containing protein</fullName>
    </recommendedName>
</protein>
<feature type="compositionally biased region" description="Polar residues" evidence="5">
    <location>
        <begin position="119"/>
        <end position="128"/>
    </location>
</feature>
<sequence length="669" mass="74115">MSNTTNGVKVFTVVVLSGSLFFLIYHIGRRRLQQIPKPDSPRETPLNPRPAKGPGGHHQRYFSHHYEKSYPRISSISEAVVSSQPSARSSRGHTGTNNRYGTDEVHDDASTASEHSDADTPSSNPYVLSSTDAALRNNLENRGKKLRFELGSGAEQSFLDHLSNSSTFGHQQAPSNDTRHISPGDLSSFEQTVNDHKQETRQKGVAGCSTTIDRVPRDAAEHSSFLGIVPLERTVPHKKALISSSISPTTSFFKALLYSFMWCILSHSFLLFSTTGMGVTMATFPAPFLRITVHFIIQTILASCMLRWPMKRIISMSWTTFLWRVFPVAVAATVDHEPQATPFSNVCENLKVPVANILACKCEGPFNDMRNIFREKALLAVCRVQSKCKACVPLIVVVLTTIFKLDEHSHSAFCNIVTISVGFMIAVYKEEEVENWSLTESSLGSAISAFRLAATQNLLQNREIGLVSPVVTMRALAPAMALVTAVSSYFVDPWRTLHMTEFFNTTEHTLKTWAHIVVGAFLETSVALSELVVIYHSSANAMIIVVMFKEVALLTVSRFHYQNYTRLNAIGLGVFYSGVLYYTWLKYRKVVKRLKSQEAFHPPVPSGEGSSSSVGRSCIVPTDILSRSGSRIWAAGSSCVDRLLRLDGGLRNVVGICGDRFSSLFRRFA</sequence>
<keyword evidence="8" id="KW-1185">Reference proteome</keyword>
<feature type="region of interest" description="Disordered" evidence="5">
    <location>
        <begin position="34"/>
        <end position="61"/>
    </location>
</feature>
<feature type="transmembrane region" description="Helical" evidence="6">
    <location>
        <begin position="288"/>
        <end position="308"/>
    </location>
</feature>
<dbReference type="Proteomes" id="UP000244005">
    <property type="component" value="Unassembled WGS sequence"/>
</dbReference>